<comment type="caution">
    <text evidence="7">Lacks conserved residue(s) required for the propagation of feature annotation.</text>
</comment>
<dbReference type="EMBL" id="JSAN01000057">
    <property type="protein sequence ID" value="KIC72353.1"/>
    <property type="molecule type" value="Genomic_DNA"/>
</dbReference>
<keyword evidence="3 7" id="KW-0819">tRNA processing</keyword>
<dbReference type="PATRIC" id="fig|362787.3.peg.882"/>
<comment type="pathway">
    <text evidence="7">tRNA modification; tRNA-queuosine biosynthesis.</text>
</comment>
<feature type="active site" description="Proton acceptor" evidence="7">
    <location>
        <position position="110"/>
    </location>
</feature>
<comment type="caution">
    <text evidence="9">The sequence shown here is derived from an EMBL/GenBank/DDBJ whole genome shotgun (WGS) entry which is preliminary data.</text>
</comment>
<dbReference type="InterPro" id="IPR002616">
    <property type="entry name" value="tRNA_ribo_trans-like"/>
</dbReference>
<dbReference type="GO" id="GO:0008479">
    <property type="term" value="F:tRNA-guanosine(34) queuine transglycosylase activity"/>
    <property type="evidence" value="ECO:0007669"/>
    <property type="project" value="UniProtKB-UniRule"/>
</dbReference>
<feature type="binding site" evidence="7">
    <location>
        <position position="253"/>
    </location>
    <ligand>
        <name>substrate</name>
    </ligand>
</feature>
<feature type="binding site" evidence="7">
    <location>
        <position position="345"/>
    </location>
    <ligand>
        <name>Zn(2+)</name>
        <dbReference type="ChEBI" id="CHEBI:29105"/>
    </ligand>
</feature>
<dbReference type="HAMAP" id="MF_00168">
    <property type="entry name" value="Q_tRNA_Tgt"/>
    <property type="match status" value="1"/>
</dbReference>
<evidence type="ECO:0000256" key="7">
    <source>
        <dbReference type="HAMAP-Rule" id="MF_00168"/>
    </source>
</evidence>
<dbReference type="InterPro" id="IPR004803">
    <property type="entry name" value="TGT"/>
</dbReference>
<comment type="similarity">
    <text evidence="7">Belongs to the queuine tRNA-ribosyltransferase family.</text>
</comment>
<keyword evidence="5 7" id="KW-0671">Queuosine biosynthesis</keyword>
<keyword evidence="4 7" id="KW-0479">Metal-binding</keyword>
<name>A0A0C1HC33_9BACT</name>
<dbReference type="NCBIfam" id="TIGR00449">
    <property type="entry name" value="tgt_general"/>
    <property type="match status" value="1"/>
</dbReference>
<dbReference type="Pfam" id="PF01702">
    <property type="entry name" value="TGT"/>
    <property type="match status" value="1"/>
</dbReference>
<dbReference type="Gene3D" id="3.20.20.105">
    <property type="entry name" value="Queuine tRNA-ribosyltransferase-like"/>
    <property type="match status" value="1"/>
</dbReference>
<feature type="region of interest" description="RNA binding; important for wobble base 34 recognition" evidence="7">
    <location>
        <begin position="307"/>
        <end position="311"/>
    </location>
</feature>
<dbReference type="SUPFAM" id="SSF51713">
    <property type="entry name" value="tRNA-guanine transglycosylase"/>
    <property type="match status" value="1"/>
</dbReference>
<evidence type="ECO:0000256" key="4">
    <source>
        <dbReference type="ARBA" id="ARBA00022723"/>
    </source>
</evidence>
<reference evidence="9 10" key="1">
    <citation type="journal article" date="2014" name="Mol. Biol. Evol.">
        <title>Massive expansion of Ubiquitination-related gene families within the Chlamydiae.</title>
        <authorList>
            <person name="Domman D."/>
            <person name="Collingro A."/>
            <person name="Lagkouvardos I."/>
            <person name="Gehre L."/>
            <person name="Weinmaier T."/>
            <person name="Rattei T."/>
            <person name="Subtil A."/>
            <person name="Horn M."/>
        </authorList>
    </citation>
    <scope>NUCLEOTIDE SEQUENCE [LARGE SCALE GENOMIC DNA]</scope>
    <source>
        <strain evidence="9 10">EI2</strain>
    </source>
</reference>
<dbReference type="GO" id="GO:0008616">
    <property type="term" value="P:tRNA queuosine(34) biosynthetic process"/>
    <property type="evidence" value="ECO:0007669"/>
    <property type="project" value="UniProtKB-UniRule"/>
</dbReference>
<evidence type="ECO:0000256" key="3">
    <source>
        <dbReference type="ARBA" id="ARBA00022694"/>
    </source>
</evidence>
<dbReference type="Proteomes" id="UP000031465">
    <property type="component" value="Unassembled WGS sequence"/>
</dbReference>
<accession>A0A0C1HC33</accession>
<dbReference type="UniPathway" id="UPA00392"/>
<keyword evidence="6 7" id="KW-0862">Zinc</keyword>
<comment type="catalytic activity">
    <reaction evidence="7">
        <text>7-aminomethyl-7-carbaguanine + guanosine(34) in tRNA = 7-aminomethyl-7-carbaguanosine(34) in tRNA + guanine</text>
        <dbReference type="Rhea" id="RHEA:24104"/>
        <dbReference type="Rhea" id="RHEA-COMP:10341"/>
        <dbReference type="Rhea" id="RHEA-COMP:10342"/>
        <dbReference type="ChEBI" id="CHEBI:16235"/>
        <dbReference type="ChEBI" id="CHEBI:58703"/>
        <dbReference type="ChEBI" id="CHEBI:74269"/>
        <dbReference type="ChEBI" id="CHEBI:82833"/>
        <dbReference type="EC" id="2.4.2.29"/>
    </reaction>
</comment>
<comment type="cofactor">
    <cofactor evidence="7">
        <name>Zn(2+)</name>
        <dbReference type="ChEBI" id="CHEBI:29105"/>
    </cofactor>
    <text evidence="7">Binds 1 zinc ion per subunit.</text>
</comment>
<keyword evidence="2 7" id="KW-0808">Transferase</keyword>
<feature type="binding site" evidence="7">
    <location>
        <position position="182"/>
    </location>
    <ligand>
        <name>substrate</name>
    </ligand>
</feature>
<comment type="subunit">
    <text evidence="7">Homodimer. Within each dimer, one monomer is responsible for RNA recognition and catalysis, while the other monomer binds to the replacement base PreQ1.</text>
</comment>
<dbReference type="GO" id="GO:0046872">
    <property type="term" value="F:metal ion binding"/>
    <property type="evidence" value="ECO:0007669"/>
    <property type="project" value="UniProtKB-KW"/>
</dbReference>
<evidence type="ECO:0000259" key="8">
    <source>
        <dbReference type="Pfam" id="PF01702"/>
    </source>
</evidence>
<evidence type="ECO:0000313" key="9">
    <source>
        <dbReference type="EMBL" id="KIC72353.1"/>
    </source>
</evidence>
<feature type="domain" description="tRNA-guanine(15) transglycosylase-like" evidence="8">
    <location>
        <begin position="32"/>
        <end position="390"/>
    </location>
</feature>
<feature type="binding site" evidence="7">
    <location>
        <begin position="110"/>
        <end position="114"/>
    </location>
    <ligand>
        <name>substrate</name>
    </ligand>
</feature>
<dbReference type="InterPro" id="IPR036511">
    <property type="entry name" value="TGT-like_sf"/>
</dbReference>
<dbReference type="EC" id="2.4.2.29" evidence="7"/>
<feature type="region of interest" description="RNA binding" evidence="7">
    <location>
        <begin position="283"/>
        <end position="289"/>
    </location>
</feature>
<feature type="binding site" evidence="7">
    <location>
        <position position="340"/>
    </location>
    <ligand>
        <name>Zn(2+)</name>
        <dbReference type="ChEBI" id="CHEBI:29105"/>
    </ligand>
</feature>
<keyword evidence="1 7" id="KW-0328">Glycosyltransferase</keyword>
<evidence type="ECO:0000256" key="2">
    <source>
        <dbReference type="ARBA" id="ARBA00022679"/>
    </source>
</evidence>
<dbReference type="NCBIfam" id="TIGR00430">
    <property type="entry name" value="Q_tRNA_tgt"/>
    <property type="match status" value="1"/>
</dbReference>
<evidence type="ECO:0000256" key="1">
    <source>
        <dbReference type="ARBA" id="ARBA00022676"/>
    </source>
</evidence>
<dbReference type="AlphaFoldDB" id="A0A0C1HC33"/>
<feature type="binding site" evidence="7">
    <location>
        <position position="342"/>
    </location>
    <ligand>
        <name>Zn(2+)</name>
        <dbReference type="ChEBI" id="CHEBI:29105"/>
    </ligand>
</feature>
<evidence type="ECO:0000256" key="5">
    <source>
        <dbReference type="ARBA" id="ARBA00022785"/>
    </source>
</evidence>
<comment type="function">
    <text evidence="7">Catalyzes the base-exchange of a guanine (G) residue with the queuine precursor 7-aminomethyl-7-deazaguanine (PreQ1) at position 34 (anticodon wobble position) in tRNAs with GU(N) anticodons (tRNA-Asp, -Asn, -His and -Tyr). Catalysis occurs through a double-displacement mechanism. The nucleophile active site attacks the C1' of nucleotide 34 to detach the guanine base from the RNA, forming a covalent enzyme-RNA intermediate. The proton acceptor active site deprotonates the incoming PreQ1, allowing a nucleophilic attack on the C1' of the ribose to form the product. After dissociation, two additional enzymatic reactions on the tRNA convert PreQ1 to queuine (Q), resulting in the hypermodified nucleoside queuosine (7-(((4,5-cis-dihydroxy-2-cyclopenten-1-yl)amino)methyl)-7-deazaguanosine).</text>
</comment>
<evidence type="ECO:0000256" key="6">
    <source>
        <dbReference type="ARBA" id="ARBA00022833"/>
    </source>
</evidence>
<sequence length="392" mass="43997">MNCNFLFYSFCKVGQYMTYFKFELIHRSKKSRARVGRIHTPHGIIDTPNFVAVGTNGTVKALNNTMLHDIGLQLMFCNTYHMMLQPGTDIVRQAGGLHSFIQRKLPIITDSGGFQVFSLAYGSVADELKSRGTKKQGGCVLKITEEGVLFRSYRDGSKVLLTPESSIKAQKDLGADIIIPFDELPPYHIARDALKKSLDRTHRWEKRSLEAHLKNPQEQAMYAVVHGGIDPDLRKESCAILTELPFDGFAVGGSMGKTKDEMHTLLSLTLPLLPEDKPNHLLGIGDLPSIERSVPLGIDTFDSSYPTRAARHGILLTKQGPLNITKSEYATNFNSIEKGCLCPACHHFSLAYIHHLFKARELTCMSLATVHNLYFMVQLMEKYRKQIQEDLI</sequence>
<proteinExistence type="inferred from homology"/>
<dbReference type="PANTHER" id="PTHR43468">
    <property type="match status" value="1"/>
</dbReference>
<protein>
    <recommendedName>
        <fullName evidence="7">Queuine tRNA-ribosyltransferase</fullName>
        <ecNumber evidence="7">2.4.2.29</ecNumber>
    </recommendedName>
    <alternativeName>
        <fullName evidence="7">Guanine insertion enzyme</fullName>
    </alternativeName>
    <alternativeName>
        <fullName evidence="7">tRNA-guanine transglycosylase</fullName>
    </alternativeName>
</protein>
<feature type="binding site" evidence="7">
    <location>
        <position position="371"/>
    </location>
    <ligand>
        <name>Zn(2+)</name>
        <dbReference type="ChEBI" id="CHEBI:29105"/>
    </ligand>
</feature>
<dbReference type="PANTHER" id="PTHR43468:SF1">
    <property type="entry name" value="TRNA-GUANOSINE(34) QUEUINE TRANSGLYCOSYLASE"/>
    <property type="match status" value="1"/>
</dbReference>
<feature type="active site" description="Nucleophile" evidence="7">
    <location>
        <position position="302"/>
    </location>
</feature>
<evidence type="ECO:0000313" key="10">
    <source>
        <dbReference type="Proteomes" id="UP000031465"/>
    </source>
</evidence>
<organism evidence="9 10">
    <name type="scientific">Candidatus Protochlamydia amoebophila</name>
    <dbReference type="NCBI Taxonomy" id="362787"/>
    <lineage>
        <taxon>Bacteria</taxon>
        <taxon>Pseudomonadati</taxon>
        <taxon>Chlamydiota</taxon>
        <taxon>Chlamydiia</taxon>
        <taxon>Parachlamydiales</taxon>
        <taxon>Parachlamydiaceae</taxon>
        <taxon>Candidatus Protochlamydia</taxon>
    </lineage>
</organism>
<gene>
    <name evidence="7 9" type="primary">tgt</name>
    <name evidence="9" type="ORF">DB44_CK00260</name>
</gene>